<protein>
    <submittedName>
        <fullName evidence="1">Uncharacterized protein</fullName>
    </submittedName>
</protein>
<evidence type="ECO:0000313" key="2">
    <source>
        <dbReference type="Proteomes" id="UP001149090"/>
    </source>
</evidence>
<keyword evidence="2" id="KW-1185">Reference proteome</keyword>
<dbReference type="Proteomes" id="UP001149090">
    <property type="component" value="Unassembled WGS sequence"/>
</dbReference>
<name>A0A9Q0RDY4_ANAIG</name>
<proteinExistence type="predicted"/>
<dbReference type="Gene3D" id="2.160.20.160">
    <property type="match status" value="1"/>
</dbReference>
<reference evidence="1" key="1">
    <citation type="submission" date="2022-10" db="EMBL/GenBank/DDBJ databases">
        <title>Novel sulphate-reducing endosymbionts in the free-living metamonad Anaeramoeba.</title>
        <authorList>
            <person name="Jerlstrom-Hultqvist J."/>
            <person name="Cepicka I."/>
            <person name="Gallot-Lavallee L."/>
            <person name="Salas-Leiva D."/>
            <person name="Curtis B.A."/>
            <person name="Zahonova K."/>
            <person name="Pipaliya S."/>
            <person name="Dacks J."/>
            <person name="Roger A.J."/>
        </authorList>
    </citation>
    <scope>NUCLEOTIDE SEQUENCE</scope>
    <source>
        <strain evidence="1">BMAN</strain>
    </source>
</reference>
<gene>
    <name evidence="1" type="ORF">M0811_06940</name>
</gene>
<evidence type="ECO:0000313" key="1">
    <source>
        <dbReference type="EMBL" id="KAJ5076078.1"/>
    </source>
</evidence>
<dbReference type="OrthoDB" id="10434616at2759"/>
<comment type="caution">
    <text evidence="1">The sequence shown here is derived from an EMBL/GenBank/DDBJ whole genome shotgun (WGS) entry which is preliminary data.</text>
</comment>
<dbReference type="EMBL" id="JAPDFW010000063">
    <property type="protein sequence ID" value="KAJ5076078.1"/>
    <property type="molecule type" value="Genomic_DNA"/>
</dbReference>
<accession>A0A9Q0RDY4</accession>
<dbReference type="AlphaFoldDB" id="A0A9Q0RDY4"/>
<sequence length="413" mass="45777">MIVTPNNYSWDGSVNPTFPLSGLYDDYYNSDPLVLPPGNWDWNETNHDTANLILFLILKNGNQFGWRFIGNDYPSTDWEARGDFWQGSSGLNWANLGTNSALHSTGGGNLGNVRFKWSSSCLKNSWSLDFRTGDSNDLVLIGYCDHLSNPNAKSTSTDFHFQTATIHTKSGADRVYVRDISRAAIDLGNGANGRTDTVDATDGDDVIAIHGNSHDFRIFGGAGNDVVFWYIDENLQSTAYLGPNFFGTGSWGSALWRDSDTDRLVLVIPTSTEVIEAGSTPAGKLRVVGVDSSYVVDTPTEDDVYARYCITCGVSSTSRKTLILEYRDISDQILTGYFYVTDFEEIQVGVGQGAKVYEIDDVNGHLNYNSNLQPLEEPNFPSQYCQPIIVSNSNILENQIYFFVFGFLLLFLL</sequence>
<organism evidence="1 2">
    <name type="scientific">Anaeramoeba ignava</name>
    <name type="common">Anaerobic marine amoeba</name>
    <dbReference type="NCBI Taxonomy" id="1746090"/>
    <lineage>
        <taxon>Eukaryota</taxon>
        <taxon>Metamonada</taxon>
        <taxon>Anaeramoebidae</taxon>
        <taxon>Anaeramoeba</taxon>
    </lineage>
</organism>